<dbReference type="Proteomes" id="UP000249464">
    <property type="component" value="Unassembled WGS sequence"/>
</dbReference>
<gene>
    <name evidence="1" type="primary">BQ5605_C012g06713</name>
    <name evidence="1" type="ORF">BQ5605_C012G06713</name>
</gene>
<name>A0A2X0LVF7_9BASI</name>
<dbReference type="AlphaFoldDB" id="A0A2X0LVF7"/>
<keyword evidence="2" id="KW-1185">Reference proteome</keyword>
<evidence type="ECO:0000313" key="1">
    <source>
        <dbReference type="EMBL" id="SGY15958.1"/>
    </source>
</evidence>
<evidence type="ECO:0000313" key="2">
    <source>
        <dbReference type="Proteomes" id="UP000249464"/>
    </source>
</evidence>
<proteinExistence type="predicted"/>
<accession>A0A2X0LVF7</accession>
<reference evidence="1 2" key="1">
    <citation type="submission" date="2016-11" db="EMBL/GenBank/DDBJ databases">
        <authorList>
            <person name="Jaros S."/>
            <person name="Januszkiewicz K."/>
            <person name="Wedrychowicz H."/>
        </authorList>
    </citation>
    <scope>NUCLEOTIDE SEQUENCE [LARGE SCALE GENOMIC DNA]</scope>
</reference>
<protein>
    <submittedName>
        <fullName evidence="1">BQ5605_C012g06713 protein</fullName>
    </submittedName>
</protein>
<dbReference type="EMBL" id="FQNC01000014">
    <property type="protein sequence ID" value="SGY15958.1"/>
    <property type="molecule type" value="Genomic_DNA"/>
</dbReference>
<organism evidence="1 2">
    <name type="scientific">Microbotryum silenes-dioicae</name>
    <dbReference type="NCBI Taxonomy" id="796604"/>
    <lineage>
        <taxon>Eukaryota</taxon>
        <taxon>Fungi</taxon>
        <taxon>Dikarya</taxon>
        <taxon>Basidiomycota</taxon>
        <taxon>Pucciniomycotina</taxon>
        <taxon>Microbotryomycetes</taxon>
        <taxon>Microbotryales</taxon>
        <taxon>Microbotryaceae</taxon>
        <taxon>Microbotryum</taxon>
    </lineage>
</organism>
<sequence>MSRYLLSVKSQMVLPPMFATYYDHLDREYNPTLAQSTLRLLHTFFNISRAPIDEKDFVTWMAKFIDQANCLESANITITDYMELHNTDQLPTPANLMALTHKQIKNHHDTRNTGSNIAAFAATSSYPMALSRSSKPTLALFVCPACKTSVHCIRNCPDKDVRKQYFEQRRGQQHLTMAPPVTPSEDTSVVSLHRSLPRHQQHLVQASLRALLEAFEQGGVSNFILLQAFEHFNLGRPLLPWRFSRLGHLFPPPVFVVQHNTSQPRWPTESSALCASQCDWPACYNSPARLPDRTVSLPCLLMPLFLFSTTSQY</sequence>